<protein>
    <submittedName>
        <fullName evidence="2">Uncharacterized protein</fullName>
    </submittedName>
</protein>
<name>A0AAV2ECM3_9ROSI</name>
<evidence type="ECO:0000313" key="2">
    <source>
        <dbReference type="EMBL" id="CAL1383290.1"/>
    </source>
</evidence>
<gene>
    <name evidence="2" type="ORF">LTRI10_LOCUS24574</name>
</gene>
<reference evidence="2 3" key="1">
    <citation type="submission" date="2024-04" db="EMBL/GenBank/DDBJ databases">
        <authorList>
            <person name="Fracassetti M."/>
        </authorList>
    </citation>
    <scope>NUCLEOTIDE SEQUENCE [LARGE SCALE GENOMIC DNA]</scope>
</reference>
<proteinExistence type="predicted"/>
<evidence type="ECO:0000256" key="1">
    <source>
        <dbReference type="SAM" id="MobiDB-lite"/>
    </source>
</evidence>
<evidence type="ECO:0000313" key="3">
    <source>
        <dbReference type="Proteomes" id="UP001497516"/>
    </source>
</evidence>
<keyword evidence="3" id="KW-1185">Reference proteome</keyword>
<feature type="region of interest" description="Disordered" evidence="1">
    <location>
        <begin position="1"/>
        <end position="72"/>
    </location>
</feature>
<organism evidence="2 3">
    <name type="scientific">Linum trigynum</name>
    <dbReference type="NCBI Taxonomy" id="586398"/>
    <lineage>
        <taxon>Eukaryota</taxon>
        <taxon>Viridiplantae</taxon>
        <taxon>Streptophyta</taxon>
        <taxon>Embryophyta</taxon>
        <taxon>Tracheophyta</taxon>
        <taxon>Spermatophyta</taxon>
        <taxon>Magnoliopsida</taxon>
        <taxon>eudicotyledons</taxon>
        <taxon>Gunneridae</taxon>
        <taxon>Pentapetalae</taxon>
        <taxon>rosids</taxon>
        <taxon>fabids</taxon>
        <taxon>Malpighiales</taxon>
        <taxon>Linaceae</taxon>
        <taxon>Linum</taxon>
    </lineage>
</organism>
<accession>A0AAV2ECM3</accession>
<dbReference type="AlphaFoldDB" id="A0AAV2ECM3"/>
<dbReference type="EMBL" id="OZ034817">
    <property type="protein sequence ID" value="CAL1383290.1"/>
    <property type="molecule type" value="Genomic_DNA"/>
</dbReference>
<sequence>MSSGAEIRGRRGEWRGGAERRVEQRRGLAGRMMGSSGRGDGLGEPARGSLVDGGWRSAKNQRGRGVAGGWLG</sequence>
<feature type="compositionally biased region" description="Basic and acidic residues" evidence="1">
    <location>
        <begin position="7"/>
        <end position="26"/>
    </location>
</feature>
<dbReference type="Proteomes" id="UP001497516">
    <property type="component" value="Chromosome 4"/>
</dbReference>